<evidence type="ECO:0000256" key="1">
    <source>
        <dbReference type="ARBA" id="ARBA00022448"/>
    </source>
</evidence>
<dbReference type="RefSeq" id="WP_157362959.1">
    <property type="nucleotide sequence ID" value="NZ_WOWS01000002.1"/>
</dbReference>
<gene>
    <name evidence="5" type="ORF">GN138_06365</name>
</gene>
<dbReference type="Gene3D" id="3.40.50.300">
    <property type="entry name" value="P-loop containing nucleotide triphosphate hydrolases"/>
    <property type="match status" value="1"/>
</dbReference>
<dbReference type="GO" id="GO:0005524">
    <property type="term" value="F:ATP binding"/>
    <property type="evidence" value="ECO:0007669"/>
    <property type="project" value="UniProtKB-KW"/>
</dbReference>
<evidence type="ECO:0000256" key="3">
    <source>
        <dbReference type="ARBA" id="ARBA00022840"/>
    </source>
</evidence>
<dbReference type="PANTHER" id="PTHR42939:SF1">
    <property type="entry name" value="ABC TRANSPORTER ATP-BINDING PROTEIN ALBC-RELATED"/>
    <property type="match status" value="1"/>
</dbReference>
<keyword evidence="3 5" id="KW-0067">ATP-binding</keyword>
<evidence type="ECO:0000259" key="4">
    <source>
        <dbReference type="PROSITE" id="PS50893"/>
    </source>
</evidence>
<dbReference type="PROSITE" id="PS50893">
    <property type="entry name" value="ABC_TRANSPORTER_2"/>
    <property type="match status" value="1"/>
</dbReference>
<name>A0A6L6U738_9FLAO</name>
<dbReference type="AlphaFoldDB" id="A0A6L6U738"/>
<organism evidence="5 6">
    <name type="scientific">Winogradskyella endarachnes</name>
    <dbReference type="NCBI Taxonomy" id="2681965"/>
    <lineage>
        <taxon>Bacteria</taxon>
        <taxon>Pseudomonadati</taxon>
        <taxon>Bacteroidota</taxon>
        <taxon>Flavobacteriia</taxon>
        <taxon>Flavobacteriales</taxon>
        <taxon>Flavobacteriaceae</taxon>
        <taxon>Winogradskyella</taxon>
    </lineage>
</organism>
<dbReference type="InterPro" id="IPR051782">
    <property type="entry name" value="ABC_Transporter_VariousFunc"/>
</dbReference>
<keyword evidence="2" id="KW-0547">Nucleotide-binding</keyword>
<dbReference type="InterPro" id="IPR003439">
    <property type="entry name" value="ABC_transporter-like_ATP-bd"/>
</dbReference>
<keyword evidence="1" id="KW-0813">Transport</keyword>
<evidence type="ECO:0000313" key="6">
    <source>
        <dbReference type="Proteomes" id="UP000478208"/>
    </source>
</evidence>
<reference evidence="5 6" key="1">
    <citation type="submission" date="2019-12" db="EMBL/GenBank/DDBJ databases">
        <authorList>
            <person name="Li J."/>
        </authorList>
    </citation>
    <scope>NUCLEOTIDE SEQUENCE [LARGE SCALE GENOMIC DNA]</scope>
    <source>
        <strain evidence="5 6">HL2-2</strain>
    </source>
</reference>
<evidence type="ECO:0000256" key="2">
    <source>
        <dbReference type="ARBA" id="ARBA00022741"/>
    </source>
</evidence>
<dbReference type="Proteomes" id="UP000478208">
    <property type="component" value="Unassembled WGS sequence"/>
</dbReference>
<dbReference type="Pfam" id="PF00005">
    <property type="entry name" value="ABC_tran"/>
    <property type="match status" value="1"/>
</dbReference>
<sequence length="222" mass="25682">MIFELDNVELYFKNKRVLNGIYLKAETGKVTSILGRNGCGKSSLMNIAFGYLKPKFKLVRLNNKPLLKPLYLTGSAKYLPQYNFIPNGMKLSFIFKLYKLSWNNFIENFNNFSIYKNSKIKALSGGERRILETYITLKAKSDIVFLDEPFSHLSPLHIEVVKEIIDIEKKQKAIIISDHMYEHIIESSDDIYLLKNGTTKKIEKLTELEDYKYLSEGCLITS</sequence>
<comment type="caution">
    <text evidence="5">The sequence shown here is derived from an EMBL/GenBank/DDBJ whole genome shotgun (WGS) entry which is preliminary data.</text>
</comment>
<feature type="domain" description="ABC transporter" evidence="4">
    <location>
        <begin position="3"/>
        <end position="221"/>
    </location>
</feature>
<protein>
    <submittedName>
        <fullName evidence="5">ATP-binding cassette domain-containing protein</fullName>
    </submittedName>
</protein>
<dbReference type="InterPro" id="IPR027417">
    <property type="entry name" value="P-loop_NTPase"/>
</dbReference>
<dbReference type="GO" id="GO:0016887">
    <property type="term" value="F:ATP hydrolysis activity"/>
    <property type="evidence" value="ECO:0007669"/>
    <property type="project" value="InterPro"/>
</dbReference>
<dbReference type="SMART" id="SM00382">
    <property type="entry name" value="AAA"/>
    <property type="match status" value="1"/>
</dbReference>
<accession>A0A6L6U738</accession>
<keyword evidence="6" id="KW-1185">Reference proteome</keyword>
<dbReference type="PANTHER" id="PTHR42939">
    <property type="entry name" value="ABC TRANSPORTER ATP-BINDING PROTEIN ALBC-RELATED"/>
    <property type="match status" value="1"/>
</dbReference>
<dbReference type="InterPro" id="IPR003593">
    <property type="entry name" value="AAA+_ATPase"/>
</dbReference>
<dbReference type="SUPFAM" id="SSF52540">
    <property type="entry name" value="P-loop containing nucleoside triphosphate hydrolases"/>
    <property type="match status" value="1"/>
</dbReference>
<evidence type="ECO:0000313" key="5">
    <source>
        <dbReference type="EMBL" id="MUU78061.1"/>
    </source>
</evidence>
<dbReference type="EMBL" id="WOWS01000002">
    <property type="protein sequence ID" value="MUU78061.1"/>
    <property type="molecule type" value="Genomic_DNA"/>
</dbReference>
<proteinExistence type="predicted"/>